<protein>
    <submittedName>
        <fullName evidence="1">Uncharacterized protein</fullName>
    </submittedName>
</protein>
<name>A0A2H4J958_9CAUD</name>
<dbReference type="Pfam" id="PF24751">
    <property type="entry name" value="DUF7696"/>
    <property type="match status" value="1"/>
</dbReference>
<dbReference type="EMBL" id="MF417932">
    <property type="protein sequence ID" value="ASN71780.1"/>
    <property type="molecule type" value="Genomic_DNA"/>
</dbReference>
<organism evidence="1">
    <name type="scientific">uncultured Caudovirales phage</name>
    <dbReference type="NCBI Taxonomy" id="2100421"/>
    <lineage>
        <taxon>Viruses</taxon>
        <taxon>Duplodnaviria</taxon>
        <taxon>Heunggongvirae</taxon>
        <taxon>Uroviricota</taxon>
        <taxon>Caudoviricetes</taxon>
        <taxon>Peduoviridae</taxon>
        <taxon>Maltschvirus</taxon>
        <taxon>Maltschvirus maltsch</taxon>
    </lineage>
</organism>
<accession>A0A2H4J958</accession>
<gene>
    <name evidence="1" type="ORF">3S12_46</name>
</gene>
<evidence type="ECO:0000313" key="1">
    <source>
        <dbReference type="EMBL" id="ASN71780.1"/>
    </source>
</evidence>
<proteinExistence type="predicted"/>
<sequence length="63" mass="7420">MADVDRQLLLECEARTWLRKGYDTPERIQELTELIAKRRGAASAGRLVEEMRRQWRCGADWLT</sequence>
<dbReference type="InterPro" id="IPR056113">
    <property type="entry name" value="DUF7696"/>
</dbReference>
<reference evidence="1" key="1">
    <citation type="submission" date="2017-06" db="EMBL/GenBank/DDBJ databases">
        <title>Novel phages from South African skin metaviromes.</title>
        <authorList>
            <person name="van Zyl L.J."/>
            <person name="Abrahams Y."/>
            <person name="Stander E.A."/>
            <person name="Kirby B.M."/>
            <person name="Clavaud C."/>
            <person name="Farcet C."/>
            <person name="Breton L."/>
            <person name="Trindade M.I."/>
        </authorList>
    </citation>
    <scope>NUCLEOTIDE SEQUENCE</scope>
</reference>